<dbReference type="PANTHER" id="PTHR10622:SF12">
    <property type="entry name" value="HET DOMAIN-CONTAINING PROTEIN"/>
    <property type="match status" value="1"/>
</dbReference>
<organism evidence="2 3">
    <name type="scientific">Exophiala viscosa</name>
    <dbReference type="NCBI Taxonomy" id="2486360"/>
    <lineage>
        <taxon>Eukaryota</taxon>
        <taxon>Fungi</taxon>
        <taxon>Dikarya</taxon>
        <taxon>Ascomycota</taxon>
        <taxon>Pezizomycotina</taxon>
        <taxon>Eurotiomycetes</taxon>
        <taxon>Chaetothyriomycetidae</taxon>
        <taxon>Chaetothyriales</taxon>
        <taxon>Herpotrichiellaceae</taxon>
        <taxon>Exophiala</taxon>
    </lineage>
</organism>
<accession>A0AAN6ICP8</accession>
<keyword evidence="3" id="KW-1185">Reference proteome</keyword>
<comment type="caution">
    <text evidence="2">The sequence shown here is derived from an EMBL/GenBank/DDBJ whole genome shotgun (WGS) entry which is preliminary data.</text>
</comment>
<dbReference type="Pfam" id="PF06985">
    <property type="entry name" value="HET"/>
    <property type="match status" value="1"/>
</dbReference>
<dbReference type="PANTHER" id="PTHR10622">
    <property type="entry name" value="HET DOMAIN-CONTAINING PROTEIN"/>
    <property type="match status" value="1"/>
</dbReference>
<feature type="domain" description="Heterokaryon incompatibility" evidence="1">
    <location>
        <begin position="22"/>
        <end position="164"/>
    </location>
</feature>
<proteinExistence type="predicted"/>
<protein>
    <submittedName>
        <fullName evidence="2">Heterokaryon incompatibility protein-domain-containing protein</fullName>
    </submittedName>
</protein>
<name>A0AAN6ICP8_9EURO</name>
<dbReference type="AlphaFoldDB" id="A0AAN6ICP8"/>
<dbReference type="EMBL" id="MU404354">
    <property type="protein sequence ID" value="KAI1613042.1"/>
    <property type="molecule type" value="Genomic_DNA"/>
</dbReference>
<dbReference type="Proteomes" id="UP001203852">
    <property type="component" value="Unassembled WGS sequence"/>
</dbReference>
<evidence type="ECO:0000313" key="2">
    <source>
        <dbReference type="EMBL" id="KAI1613042.1"/>
    </source>
</evidence>
<evidence type="ECO:0000313" key="3">
    <source>
        <dbReference type="Proteomes" id="UP001203852"/>
    </source>
</evidence>
<gene>
    <name evidence="2" type="ORF">EDD36DRAFT_253589</name>
</gene>
<reference evidence="2" key="1">
    <citation type="journal article" date="2022" name="bioRxiv">
        <title>Deciphering the potential niche of two novel black yeast fungi from a biological soil crust based on their genomes, phenotypes, and melanin regulation.</title>
        <authorList>
            <consortium name="DOE Joint Genome Institute"/>
            <person name="Carr E.C."/>
            <person name="Barton Q."/>
            <person name="Grambo S."/>
            <person name="Sullivan M."/>
            <person name="Renfro C.M."/>
            <person name="Kuo A."/>
            <person name="Pangilinan J."/>
            <person name="Lipzen A."/>
            <person name="Keymanesh K."/>
            <person name="Savage E."/>
            <person name="Barry K."/>
            <person name="Grigoriev I.V."/>
            <person name="Riekhof W.R."/>
            <person name="Harris S.S."/>
        </authorList>
    </citation>
    <scope>NUCLEOTIDE SEQUENCE</scope>
    <source>
        <strain evidence="2">JF 03-4F</strain>
    </source>
</reference>
<dbReference type="InterPro" id="IPR010730">
    <property type="entry name" value="HET"/>
</dbReference>
<sequence length="255" mass="29392">MRLINTHTGEFRTFWDSQRPHYAILSHTWGDEEVSYLDYLFLTSNLPVTSVGVIHALLKTPRADSAGIRKIRNCCKLAKSRGYDWVWIDTCCIDQSSSAELSEAINSMWAWYRDAAECYVYLVDVSARSQEDIAPDNLRSEATQATREQFRKARWFERGWTLQELLAPRKELFCDNTWEVIAEKSDIGEELSKITKIPLAFLDGTVPASDNKLCSIAMRMSWVSHRQTTRIEDMAYCMLGLFDVHMPLIYGEGRK</sequence>
<evidence type="ECO:0000259" key="1">
    <source>
        <dbReference type="Pfam" id="PF06985"/>
    </source>
</evidence>